<geneLocation type="plasmid" evidence="1">
    <name>plasmid2</name>
</geneLocation>
<evidence type="ECO:0000313" key="2">
    <source>
        <dbReference type="Proteomes" id="UP000217895"/>
    </source>
</evidence>
<dbReference type="AlphaFoldDB" id="A0A1Z4JSI0"/>
<gene>
    <name evidence="1" type="ORF">NIES2135_65240</name>
</gene>
<dbReference type="EMBL" id="AP018205">
    <property type="protein sequence ID" value="BAY59647.1"/>
    <property type="molecule type" value="Genomic_DNA"/>
</dbReference>
<reference evidence="1 2" key="1">
    <citation type="submission" date="2017-06" db="EMBL/GenBank/DDBJ databases">
        <title>Genome sequencing of cyanobaciteial culture collection at National Institute for Environmental Studies (NIES).</title>
        <authorList>
            <person name="Hirose Y."/>
            <person name="Shimura Y."/>
            <person name="Fujisawa T."/>
            <person name="Nakamura Y."/>
            <person name="Kawachi M."/>
        </authorList>
    </citation>
    <scope>NUCLEOTIDE SEQUENCE [LARGE SCALE GENOMIC DNA]</scope>
    <source>
        <strain evidence="1 2">NIES-2135</strain>
        <plasmid evidence="2">Plasmid Plasmid2 dna</plasmid>
    </source>
</reference>
<evidence type="ECO:0000313" key="1">
    <source>
        <dbReference type="EMBL" id="BAY59647.1"/>
    </source>
</evidence>
<proteinExistence type="predicted"/>
<organism evidence="1 2">
    <name type="scientific">Leptolyngbya boryana NIES-2135</name>
    <dbReference type="NCBI Taxonomy" id="1973484"/>
    <lineage>
        <taxon>Bacteria</taxon>
        <taxon>Bacillati</taxon>
        <taxon>Cyanobacteriota</taxon>
        <taxon>Cyanophyceae</taxon>
        <taxon>Leptolyngbyales</taxon>
        <taxon>Leptolyngbyaceae</taxon>
        <taxon>Leptolyngbya group</taxon>
        <taxon>Leptolyngbya</taxon>
    </lineage>
</organism>
<protein>
    <submittedName>
        <fullName evidence="1">Uncharacterized protein</fullName>
    </submittedName>
</protein>
<keyword evidence="1" id="KW-0614">Plasmid</keyword>
<dbReference type="Proteomes" id="UP000217895">
    <property type="component" value="Plasmid Plasmid2 dna"/>
</dbReference>
<keyword evidence="2" id="KW-1185">Reference proteome</keyword>
<accession>A0A1Z4JSI0</accession>
<name>A0A1Z4JSI0_LEPBY</name>
<sequence length="131" mass="15540">MESQRTRQIQTTPNDFYSLFIKKLKSKGITLDNVLQFEQKPTFKKGDIAQRFEAYVQKDEHLYRIDQQGKKIPLAKRYIFQKFANHYAHEIIQTLGLEVKPLAQMRSLSKADRLIQFIRQSPQDLEEQILL</sequence>